<proteinExistence type="predicted"/>
<accession>A0AAU7DXR0</accession>
<dbReference type="EMBL" id="CP146203">
    <property type="protein sequence ID" value="XBH22056.1"/>
    <property type="molecule type" value="Genomic_DNA"/>
</dbReference>
<evidence type="ECO:0000313" key="1">
    <source>
        <dbReference type="EMBL" id="XBH22056.1"/>
    </source>
</evidence>
<protein>
    <submittedName>
        <fullName evidence="1">Uncharacterized protein</fullName>
    </submittedName>
</protein>
<reference evidence="1" key="1">
    <citation type="submission" date="2024-02" db="EMBL/GenBank/DDBJ databases">
        <title>Tomenella chthoni gen. nov. sp. nov., a member of the family Jonesiaceae isolated from bat guano.</title>
        <authorList>
            <person name="Miller S.L."/>
            <person name="King J."/>
            <person name="Sankaranarayanan K."/>
            <person name="Lawson P.A."/>
        </authorList>
    </citation>
    <scope>NUCLEOTIDE SEQUENCE</scope>
    <source>
        <strain evidence="1">BS-20</strain>
    </source>
</reference>
<gene>
    <name evidence="1" type="ORF">V5R04_02160</name>
</gene>
<name>A0AAU7DXR0_9MICO</name>
<dbReference type="Pfam" id="PF18855">
    <property type="entry name" value="baeRF_family11"/>
    <property type="match status" value="1"/>
</dbReference>
<sequence>MLHTDIPTSSDIAQLMSARAAASVSIYLETSPLPDRSETARLSFKDAVKSALLQIRQGGQDRETRLNADAVEQFAQDLMDDSRFWVFLSNSLAVFITPQGIKTFRLPNNLNPSVEVADRFNVKPLLRALTFAQTAFVLALSQNGVRLIEVTADLPAHTLTVPGLPQDAVDAVNVPSISGRSQHNRIQGSEGQKVRLHQYARAVDQALRGILLGHDRPLVLVAHEPIASIFRGVSSYGNLLPQGIADNPETTSDAELAQLARPILDEYYAAALQRVTERFEDLVSAGRAQKDLSEIARSATFGAVETLLINIDKSTAGTVDDDTGAIVFADKDDSVNYPIVDEIARRVFQNGGTVLAVRGEDLPGAAQEAAAILRFAQAK</sequence>
<dbReference type="AlphaFoldDB" id="A0AAU7DXR0"/>
<dbReference type="InterPro" id="IPR041638">
    <property type="entry name" value="BaeRF_family11"/>
</dbReference>
<organism evidence="1">
    <name type="scientific">Jonesiaceae bacterium BS-20</name>
    <dbReference type="NCBI Taxonomy" id="3120821"/>
    <lineage>
        <taxon>Bacteria</taxon>
        <taxon>Bacillati</taxon>
        <taxon>Actinomycetota</taxon>
        <taxon>Actinomycetes</taxon>
        <taxon>Micrococcales</taxon>
        <taxon>Jonesiaceae</taxon>
    </lineage>
</organism>